<feature type="transmembrane region" description="Helical" evidence="2">
    <location>
        <begin position="192"/>
        <end position="213"/>
    </location>
</feature>
<sequence length="290" mass="32672">MKDKFSSSTNIDNKSEHSNIATQYDARIKQLQANLDDLQIRFTDKHPDVVQTREKLDHLVNLRKTEIEELMTSVADGQVASGTLSENAIVQDLSIAMNNLDSNIASLTVRRQSFKEKLDELDQKLDLIPDIEAKQSALNRDYGITKGKYEELLSRKESADLSRKADMSAEEVKFRIIEPPMVPLQPTGPKRLILYTVVTILGFVAGIAVAFLVSQLNPVVVSANALTELTNRPVFGMVTDIHLEDVKKRDKKRLYVFIASSVVVFGMYLLFMATEIVMETTPLKLLERFL</sequence>
<evidence type="ECO:0000256" key="2">
    <source>
        <dbReference type="SAM" id="Phobius"/>
    </source>
</evidence>
<evidence type="ECO:0000313" key="3">
    <source>
        <dbReference type="EMBL" id="MDC2890051.1"/>
    </source>
</evidence>
<organism evidence="3 4">
    <name type="scientific">Psychrosphaera algicola</name>
    <dbReference type="NCBI Taxonomy" id="3023714"/>
    <lineage>
        <taxon>Bacteria</taxon>
        <taxon>Pseudomonadati</taxon>
        <taxon>Pseudomonadota</taxon>
        <taxon>Gammaproteobacteria</taxon>
        <taxon>Alteromonadales</taxon>
        <taxon>Pseudoalteromonadaceae</taxon>
        <taxon>Psychrosphaera</taxon>
    </lineage>
</organism>
<keyword evidence="2" id="KW-1133">Transmembrane helix</keyword>
<comment type="caution">
    <text evidence="3">The sequence shown here is derived from an EMBL/GenBank/DDBJ whole genome shotgun (WGS) entry which is preliminary data.</text>
</comment>
<keyword evidence="4" id="KW-1185">Reference proteome</keyword>
<evidence type="ECO:0000256" key="1">
    <source>
        <dbReference type="SAM" id="Coils"/>
    </source>
</evidence>
<dbReference type="PANTHER" id="PTHR32309">
    <property type="entry name" value="TYROSINE-PROTEIN KINASE"/>
    <property type="match status" value="1"/>
</dbReference>
<accession>A0ABT5FFD8</accession>
<dbReference type="Proteomes" id="UP001528411">
    <property type="component" value="Unassembled WGS sequence"/>
</dbReference>
<evidence type="ECO:0008006" key="5">
    <source>
        <dbReference type="Google" id="ProtNLM"/>
    </source>
</evidence>
<keyword evidence="2" id="KW-0472">Membrane</keyword>
<keyword evidence="2" id="KW-0812">Transmembrane</keyword>
<reference evidence="3 4" key="1">
    <citation type="submission" date="2023-01" db="EMBL/GenBank/DDBJ databases">
        <title>Psychrosphaera sp. nov., isolated from marine algae.</title>
        <authorList>
            <person name="Bayburt H."/>
            <person name="Choi B.J."/>
            <person name="Kim J.M."/>
            <person name="Choi D.G."/>
            <person name="Jeon C.O."/>
        </authorList>
    </citation>
    <scope>NUCLEOTIDE SEQUENCE [LARGE SCALE GENOMIC DNA]</scope>
    <source>
        <strain evidence="3 4">G1-22</strain>
    </source>
</reference>
<keyword evidence="1" id="KW-0175">Coiled coil</keyword>
<name>A0ABT5FFD8_9GAMM</name>
<proteinExistence type="predicted"/>
<dbReference type="EMBL" id="JAQOMS010000002">
    <property type="protein sequence ID" value="MDC2890051.1"/>
    <property type="molecule type" value="Genomic_DNA"/>
</dbReference>
<protein>
    <recommendedName>
        <fullName evidence="5">Tyrosine kinase G-rich domain-containing protein</fullName>
    </recommendedName>
</protein>
<dbReference type="RefSeq" id="WP_272181352.1">
    <property type="nucleotide sequence ID" value="NZ_JAQOMS010000002.1"/>
</dbReference>
<dbReference type="PANTHER" id="PTHR32309:SF13">
    <property type="entry name" value="FERRIC ENTEROBACTIN TRANSPORT PROTEIN FEPE"/>
    <property type="match status" value="1"/>
</dbReference>
<dbReference type="InterPro" id="IPR050445">
    <property type="entry name" value="Bact_polysacc_biosynth/exp"/>
</dbReference>
<evidence type="ECO:0000313" key="4">
    <source>
        <dbReference type="Proteomes" id="UP001528411"/>
    </source>
</evidence>
<gene>
    <name evidence="3" type="ORF">PN838_16335</name>
</gene>
<feature type="transmembrane region" description="Helical" evidence="2">
    <location>
        <begin position="254"/>
        <end position="278"/>
    </location>
</feature>
<feature type="coiled-coil region" evidence="1">
    <location>
        <begin position="97"/>
        <end position="124"/>
    </location>
</feature>